<evidence type="ECO:0000256" key="4">
    <source>
        <dbReference type="PIRSR" id="PIRSR006278-1"/>
    </source>
</evidence>
<feature type="domain" description="Tryptophan synthase beta chain-like PALP" evidence="6">
    <location>
        <begin position="32"/>
        <end position="293"/>
    </location>
</feature>
<name>A0A7G8PUD5_9FLAO</name>
<dbReference type="SUPFAM" id="SSF53686">
    <property type="entry name" value="Tryptophan synthase beta subunit-like PLP-dependent enzymes"/>
    <property type="match status" value="1"/>
</dbReference>
<comment type="cofactor">
    <cofactor evidence="1">
        <name>pyridoxal 5'-phosphate</name>
        <dbReference type="ChEBI" id="CHEBI:597326"/>
    </cofactor>
</comment>
<dbReference type="RefSeq" id="WP_233279935.1">
    <property type="nucleotide sequence ID" value="NZ_CP052909.1"/>
</dbReference>
<evidence type="ECO:0000256" key="1">
    <source>
        <dbReference type="ARBA" id="ARBA00001933"/>
    </source>
</evidence>
<evidence type="ECO:0000256" key="5">
    <source>
        <dbReference type="PIRSR" id="PIRSR006278-2"/>
    </source>
</evidence>
<dbReference type="KEGG" id="alti:ALE3EI_1389"/>
<dbReference type="Gene3D" id="3.40.50.1100">
    <property type="match status" value="2"/>
</dbReference>
<dbReference type="PANTHER" id="PTHR43780">
    <property type="entry name" value="1-AMINOCYCLOPROPANE-1-CARBOXYLATE DEAMINASE-RELATED"/>
    <property type="match status" value="1"/>
</dbReference>
<protein>
    <submittedName>
        <fullName evidence="7">D-cysteine desulfhydrase</fullName>
    </submittedName>
</protein>
<keyword evidence="3 5" id="KW-0663">Pyridoxal phosphate</keyword>
<dbReference type="InterPro" id="IPR001926">
    <property type="entry name" value="TrpB-like_PALP"/>
</dbReference>
<dbReference type="EMBL" id="CP052909">
    <property type="protein sequence ID" value="QNJ97951.1"/>
    <property type="molecule type" value="Genomic_DNA"/>
</dbReference>
<dbReference type="AlphaFoldDB" id="A0A7G8PUD5"/>
<evidence type="ECO:0000256" key="2">
    <source>
        <dbReference type="ARBA" id="ARBA00008639"/>
    </source>
</evidence>
<dbReference type="InterPro" id="IPR027278">
    <property type="entry name" value="ACCD_DCysDesulf"/>
</dbReference>
<dbReference type="GO" id="GO:0019148">
    <property type="term" value="F:D-cysteine desulfhydrase activity"/>
    <property type="evidence" value="ECO:0007669"/>
    <property type="project" value="TreeGrafter"/>
</dbReference>
<feature type="active site" description="Nucleophile" evidence="4">
    <location>
        <position position="77"/>
    </location>
</feature>
<feature type="modified residue" description="N6-(pyridoxal phosphate)lysine" evidence="5">
    <location>
        <position position="50"/>
    </location>
</feature>
<dbReference type="Proteomes" id="UP000515514">
    <property type="component" value="Chromosome"/>
</dbReference>
<evidence type="ECO:0000259" key="6">
    <source>
        <dbReference type="Pfam" id="PF00291"/>
    </source>
</evidence>
<evidence type="ECO:0000313" key="7">
    <source>
        <dbReference type="EMBL" id="QNJ97951.1"/>
    </source>
</evidence>
<organism evidence="7 8">
    <name type="scientific">Constantimarinum furrinae</name>
    <dbReference type="NCBI Taxonomy" id="2562285"/>
    <lineage>
        <taxon>Bacteria</taxon>
        <taxon>Pseudomonadati</taxon>
        <taxon>Bacteroidota</taxon>
        <taxon>Flavobacteriia</taxon>
        <taxon>Flavobacteriales</taxon>
        <taxon>Flavobacteriaceae</taxon>
        <taxon>Altibacter/Constantimarinum group</taxon>
        <taxon>Constantimarinum</taxon>
    </lineage>
</organism>
<dbReference type="InterPro" id="IPR036052">
    <property type="entry name" value="TrpB-like_PALP_sf"/>
</dbReference>
<gene>
    <name evidence="7" type="ORF">ALE3EI_1389</name>
</gene>
<evidence type="ECO:0000313" key="8">
    <source>
        <dbReference type="Proteomes" id="UP000515514"/>
    </source>
</evidence>
<dbReference type="PANTHER" id="PTHR43780:SF2">
    <property type="entry name" value="1-AMINOCYCLOPROPANE-1-CARBOXYLATE DEAMINASE-RELATED"/>
    <property type="match status" value="1"/>
</dbReference>
<dbReference type="PIRSF" id="PIRSF006278">
    <property type="entry name" value="ACCD_DCysDesulf"/>
    <property type="match status" value="1"/>
</dbReference>
<evidence type="ECO:0000256" key="3">
    <source>
        <dbReference type="ARBA" id="ARBA00022898"/>
    </source>
</evidence>
<sequence length="315" mass="35244">MDSKTPDFQFFDRKIHSVNQIIDPQICKGSITNLSIKREDQIHPFISGNKFRKLKYVIKDAVLSGKDALLTYGGAYSNHITAVAEAGRHCHFKTIGVIRGEEVEARIEGNPTLRYALSCGMTLKFVSRAQYKNKHSTNALKALKEEFGEFYEIPEGGTNHLAVKGCEEILLAEDSDYDHICVSVGTGGTLAGIVNASKPYQKVIGFSALKGDFLTSEVKKYTAKNNFEITDSFSFGGYAKIDRELIRFINNFKTKTKIQLDPIYTGKMMFGIFELFKQGYFEENSRILAIHTGGIQGIEGMNQKLNKLKLPQIIT</sequence>
<comment type="similarity">
    <text evidence="2">Belongs to the ACC deaminase/D-cysteine desulfhydrase family.</text>
</comment>
<reference evidence="7 8" key="1">
    <citation type="submission" date="2020-04" db="EMBL/GenBank/DDBJ databases">
        <title>Genome sequence of Altibacter aquimarinus strain ALE3EI.</title>
        <authorList>
            <person name="Oh H.-M."/>
            <person name="Jang D."/>
        </authorList>
    </citation>
    <scope>NUCLEOTIDE SEQUENCE [LARGE SCALE GENOMIC DNA]</scope>
    <source>
        <strain evidence="7 8">ALE3EI</strain>
    </source>
</reference>
<keyword evidence="8" id="KW-1185">Reference proteome</keyword>
<proteinExistence type="inferred from homology"/>
<accession>A0A7G8PUD5</accession>
<dbReference type="Pfam" id="PF00291">
    <property type="entry name" value="PALP"/>
    <property type="match status" value="1"/>
</dbReference>